<dbReference type="OrthoDB" id="5379975at2"/>
<dbReference type="InterPro" id="IPR022742">
    <property type="entry name" value="Hydrolase_4"/>
</dbReference>
<dbReference type="Pfam" id="PF12146">
    <property type="entry name" value="Hydrolase_4"/>
    <property type="match status" value="1"/>
</dbReference>
<protein>
    <submittedName>
        <fullName evidence="3">Hydrolase of the alpha/beta superfamily</fullName>
    </submittedName>
</protein>
<name>A0A0C4YM06_9BURK</name>
<evidence type="ECO:0000259" key="1">
    <source>
        <dbReference type="Pfam" id="PF00561"/>
    </source>
</evidence>
<dbReference type="InterPro" id="IPR029058">
    <property type="entry name" value="AB_hydrolase_fold"/>
</dbReference>
<keyword evidence="4" id="KW-1185">Reference proteome</keyword>
<dbReference type="InterPro" id="IPR000073">
    <property type="entry name" value="AB_hydrolase_1"/>
</dbReference>
<keyword evidence="3" id="KW-0378">Hydrolase</keyword>
<reference evidence="3 4" key="1">
    <citation type="journal article" date="2015" name="Genome Announc.">
        <title>Complete Genome Sequence of Cupriavidus basilensis 4G11, Isolated from the Oak Ridge Field Research Center Site.</title>
        <authorList>
            <person name="Ray J."/>
            <person name="Waters R.J."/>
            <person name="Skerker J.M."/>
            <person name="Kuehl J.V."/>
            <person name="Price M.N."/>
            <person name="Huang J."/>
            <person name="Chakraborty R."/>
            <person name="Arkin A.P."/>
            <person name="Deutschbauer A."/>
        </authorList>
    </citation>
    <scope>NUCLEOTIDE SEQUENCE [LARGE SCALE GENOMIC DNA]</scope>
    <source>
        <strain evidence="3">4G11</strain>
    </source>
</reference>
<dbReference type="RefSeq" id="WP_043352662.1">
    <property type="nucleotide sequence ID" value="NZ_CP010537.1"/>
</dbReference>
<accession>A0A0C4YM06</accession>
<dbReference type="EMBL" id="CP010537">
    <property type="protein sequence ID" value="AJG21616.1"/>
    <property type="molecule type" value="Genomic_DNA"/>
</dbReference>
<evidence type="ECO:0000313" key="3">
    <source>
        <dbReference type="EMBL" id="AJG21616.1"/>
    </source>
</evidence>
<dbReference type="KEGG" id="cbw:RR42_s0018"/>
<organism evidence="3 4">
    <name type="scientific">Cupriavidus basilensis</name>
    <dbReference type="NCBI Taxonomy" id="68895"/>
    <lineage>
        <taxon>Bacteria</taxon>
        <taxon>Pseudomonadati</taxon>
        <taxon>Pseudomonadota</taxon>
        <taxon>Betaproteobacteria</taxon>
        <taxon>Burkholderiales</taxon>
        <taxon>Burkholderiaceae</taxon>
        <taxon>Cupriavidus</taxon>
    </lineage>
</organism>
<evidence type="ECO:0000313" key="4">
    <source>
        <dbReference type="Proteomes" id="UP000031843"/>
    </source>
</evidence>
<dbReference type="STRING" id="68895.RR42_s0018"/>
<sequence length="622" mass="66404">MKPVLFEGCAGWLHEAAGTTGVVLCNPHGHEAMWSHRAFRHLAADLAAGGLPVLRFDYPGTGDSAGSDADGEHIAWCVHGILGAVAVLREQAGVSRVVLCGLRLGATLAVLAAEALAAREPDVVAGLVLLAPVVSGRAYLRELRALHTSWVNNVIPDIELTPPTDGSLEVLAYRFQPDTVTTLEGLRLTRRRGCPAPRVLLLDAWPGAASPVAEMGTLYRGSGAEVTLGTFGEYPGMMQAAEYAQVPESAWQAVLAWVRPAVAAGRRGAAPGLPAPGNESPALECEVDGVREQRVWLDRGRQFGILCHPARRGASDVAVLFPNTGGNHHVGDGRVFVSLSRELARHGVTALRLDLSTLGDSPAPARQMSIPAVYAQSACDDASAAVDWLRAQGYKRIVMSGVCSGAFISLHVALRNPGVNGLVLANLAKFRWDDADTAAVNERVQSMRGYVAAVRRVQNWQRLWRGQVKVWPILSGFARRCTRRVAQRCAAAVVRWRGGDDTTTVTGFARAAMRELDRRGVQTDFLYGMSDIGLEEAKDRFGSNLEALQGLGNIRVRTLPTFDHSLFLADSRAALGAHLVRYIEVQLARGEPVEPVEVSEVSEVSEGSAGALADAVSGTASA</sequence>
<dbReference type="InterPro" id="IPR053145">
    <property type="entry name" value="AB_hydrolase_Est10"/>
</dbReference>
<proteinExistence type="predicted"/>
<dbReference type="SUPFAM" id="SSF53474">
    <property type="entry name" value="alpha/beta-Hydrolases"/>
    <property type="match status" value="2"/>
</dbReference>
<dbReference type="Pfam" id="PF00561">
    <property type="entry name" value="Abhydrolase_1"/>
    <property type="match status" value="1"/>
</dbReference>
<dbReference type="GO" id="GO:0052689">
    <property type="term" value="F:carboxylic ester hydrolase activity"/>
    <property type="evidence" value="ECO:0007669"/>
    <property type="project" value="TreeGrafter"/>
</dbReference>
<dbReference type="Proteomes" id="UP000031843">
    <property type="component" value="Chromosome secondary"/>
</dbReference>
<dbReference type="PANTHER" id="PTHR43265:SF1">
    <property type="entry name" value="ESTERASE ESTD"/>
    <property type="match status" value="1"/>
</dbReference>
<feature type="domain" description="Serine aminopeptidase S33" evidence="2">
    <location>
        <begin position="35"/>
        <end position="166"/>
    </location>
</feature>
<gene>
    <name evidence="3" type="ORF">RR42_s0018</name>
</gene>
<dbReference type="Gene3D" id="3.40.50.1820">
    <property type="entry name" value="alpha/beta hydrolase"/>
    <property type="match status" value="2"/>
</dbReference>
<dbReference type="AlphaFoldDB" id="A0A0C4YM06"/>
<evidence type="ECO:0000259" key="2">
    <source>
        <dbReference type="Pfam" id="PF12146"/>
    </source>
</evidence>
<feature type="domain" description="AB hydrolase-1" evidence="1">
    <location>
        <begin position="324"/>
        <end position="456"/>
    </location>
</feature>
<dbReference type="PANTHER" id="PTHR43265">
    <property type="entry name" value="ESTERASE ESTD"/>
    <property type="match status" value="1"/>
</dbReference>